<dbReference type="Gene3D" id="2.160.20.10">
    <property type="entry name" value="Single-stranded right-handed beta-helix, Pectin lyase-like"/>
    <property type="match status" value="3"/>
</dbReference>
<dbReference type="SUPFAM" id="SSF51126">
    <property type="entry name" value="Pectin lyase-like"/>
    <property type="match status" value="3"/>
</dbReference>
<evidence type="ECO:0000256" key="1">
    <source>
        <dbReference type="ARBA" id="ARBA00022737"/>
    </source>
</evidence>
<feature type="compositionally biased region" description="Low complexity" evidence="2">
    <location>
        <begin position="85"/>
        <end position="101"/>
    </location>
</feature>
<feature type="compositionally biased region" description="Pro residues" evidence="2">
    <location>
        <begin position="66"/>
        <end position="84"/>
    </location>
</feature>
<dbReference type="InterPro" id="IPR039448">
    <property type="entry name" value="Beta_helix"/>
</dbReference>
<feature type="compositionally biased region" description="Pro residues" evidence="2">
    <location>
        <begin position="1"/>
        <end position="18"/>
    </location>
</feature>
<dbReference type="EMBL" id="JAPFFF010000001">
    <property type="protein sequence ID" value="KAK8898657.1"/>
    <property type="molecule type" value="Genomic_DNA"/>
</dbReference>
<dbReference type="PANTHER" id="PTHR22990">
    <property type="entry name" value="F-BOX ONLY PROTEIN"/>
    <property type="match status" value="1"/>
</dbReference>
<keyword evidence="5" id="KW-1185">Reference proteome</keyword>
<dbReference type="SMART" id="SM00710">
    <property type="entry name" value="PbH1"/>
    <property type="match status" value="11"/>
</dbReference>
<dbReference type="InterPro" id="IPR011050">
    <property type="entry name" value="Pectin_lyase_fold/virulence"/>
</dbReference>
<feature type="region of interest" description="Disordered" evidence="2">
    <location>
        <begin position="1"/>
        <end position="101"/>
    </location>
</feature>
<feature type="domain" description="Right handed beta helix" evidence="3">
    <location>
        <begin position="524"/>
        <end position="660"/>
    </location>
</feature>
<evidence type="ECO:0000256" key="2">
    <source>
        <dbReference type="SAM" id="MobiDB-lite"/>
    </source>
</evidence>
<dbReference type="InterPro" id="IPR051550">
    <property type="entry name" value="SCF-Subunits/Alg-Epimerases"/>
</dbReference>
<evidence type="ECO:0000313" key="5">
    <source>
        <dbReference type="Proteomes" id="UP001470230"/>
    </source>
</evidence>
<name>A0ABR2L5N8_9EUKA</name>
<feature type="domain" description="Right handed beta helix" evidence="3">
    <location>
        <begin position="735"/>
        <end position="863"/>
    </location>
</feature>
<evidence type="ECO:0000313" key="4">
    <source>
        <dbReference type="EMBL" id="KAK8898657.1"/>
    </source>
</evidence>
<dbReference type="Proteomes" id="UP001470230">
    <property type="component" value="Unassembled WGS sequence"/>
</dbReference>
<keyword evidence="1" id="KW-0677">Repeat</keyword>
<comment type="caution">
    <text evidence="4">The sequence shown here is derived from an EMBL/GenBank/DDBJ whole genome shotgun (WGS) entry which is preliminary data.</text>
</comment>
<organism evidence="4 5">
    <name type="scientific">Tritrichomonas musculus</name>
    <dbReference type="NCBI Taxonomy" id="1915356"/>
    <lineage>
        <taxon>Eukaryota</taxon>
        <taxon>Metamonada</taxon>
        <taxon>Parabasalia</taxon>
        <taxon>Tritrichomonadida</taxon>
        <taxon>Tritrichomonadidae</taxon>
        <taxon>Tritrichomonas</taxon>
    </lineage>
</organism>
<feature type="compositionally biased region" description="Pro residues" evidence="2">
    <location>
        <begin position="31"/>
        <end position="58"/>
    </location>
</feature>
<reference evidence="4 5" key="1">
    <citation type="submission" date="2024-04" db="EMBL/GenBank/DDBJ databases">
        <title>Tritrichomonas musculus Genome.</title>
        <authorList>
            <person name="Alves-Ferreira E."/>
            <person name="Grigg M."/>
            <person name="Lorenzi H."/>
            <person name="Galac M."/>
        </authorList>
    </citation>
    <scope>NUCLEOTIDE SEQUENCE [LARGE SCALE GENOMIC DNA]</scope>
    <source>
        <strain evidence="4 5">EAF2021</strain>
    </source>
</reference>
<dbReference type="InterPro" id="IPR012334">
    <property type="entry name" value="Pectin_lyas_fold"/>
</dbReference>
<dbReference type="PANTHER" id="PTHR22990:SF15">
    <property type="entry name" value="F-BOX ONLY PROTEIN 10"/>
    <property type="match status" value="1"/>
</dbReference>
<evidence type="ECO:0000259" key="3">
    <source>
        <dbReference type="Pfam" id="PF13229"/>
    </source>
</evidence>
<sequence>MSNNQIPPPLTAGIPPPLSAGIPTLNTPSLSPIPPSLSPIPPSLSPVPPSLSPTPPSLSPTAPSLSPTPPSLSPTPPSLSPTPPSLTVNQTISSNSSSVNISATPSSDVNLFAANTTTSATLVTSRAPAVIQPNEVPSKASVDDKGVPQLNLKPYASAPPTTSNKVITVSPTEDGVISAAAEAAEDGSTIVVQAGRYTECIRVNKSLRFVCVGKVSLRSDGLGEIFICNAPYVYIDGFHIKQDVSRARGAVSINSGTAHFNNCKINSHAFATIQIKREGQLKCTSCRLQSEKCPILLSSHEAQIYVDQCVLQNSKTVMATLKGSTVALFSQCLFKNALKGGIISVEQTQIEVYSSTFIDSTVEVNSSGEVSVIKGCTFEGTNQSQRTGIVAAMNSALHIVVNNFTSSTIDCRDQSKVKFRDNRYNSSSLIIWGNSSAEAETETYSGDILGGAGAAISVSVGATLQLKKSNFNNINGYGVVSYDSTKCTLDLCRFSQVSRSAVVAHSGSQLVAADCDIQGGQEVGINLNQVHSASFTRVSVKDTASSGIEASGTNSLTLDGCKFENCRKCGIFISSSSGVVAKNIILDHNGYSGIHLSQSEVTFEGCTLIQNKKGGIFACQYSNAQINSCTFTRNEWAALFVEAQSKASLSKCTFQENVLSVSIAGEATMSDSKIVKQLQGGQAAPSLQVSGGSLECTNCQVFNSTTAAFICDNGRFVSNQTEFKDNKVHLEVTRHAEAVCKKCQFLNSTGNYAVKVSEDAKATLDSCEITGNESIGLVVEAEVDITNSLIKQSKKIGILCSGSLNKLIKDNEILNNGECGVQCNSGALSIINNSIKDHKKFGIYITAGATPAVEENKFEKNGLANIWHA</sequence>
<accession>A0ABR2L5N8</accession>
<protein>
    <submittedName>
        <fullName evidence="4">Protein ubiquitination</fullName>
    </submittedName>
</protein>
<dbReference type="InterPro" id="IPR006626">
    <property type="entry name" value="PbH1"/>
</dbReference>
<proteinExistence type="predicted"/>
<gene>
    <name evidence="4" type="ORF">M9Y10_000949</name>
</gene>
<dbReference type="Pfam" id="PF13229">
    <property type="entry name" value="Beta_helix"/>
    <property type="match status" value="2"/>
</dbReference>